<evidence type="ECO:0000256" key="15">
    <source>
        <dbReference type="PROSITE-ProRule" id="PRU00803"/>
    </source>
</evidence>
<dbReference type="InterPro" id="IPR048633">
    <property type="entry name" value="ITGAX-like_Ig_3"/>
</dbReference>
<dbReference type="EMBL" id="JADWDJ010000006">
    <property type="protein sequence ID" value="KAG5280273.1"/>
    <property type="molecule type" value="Genomic_DNA"/>
</dbReference>
<comment type="similarity">
    <text evidence="2 16">Belongs to the integrin alpha chain family.</text>
</comment>
<dbReference type="SMART" id="SM00191">
    <property type="entry name" value="Int_alpha"/>
    <property type="match status" value="5"/>
</dbReference>
<keyword evidence="4" id="KW-0479">Metal-binding</keyword>
<evidence type="ECO:0000313" key="18">
    <source>
        <dbReference type="EMBL" id="KAG5280273.1"/>
    </source>
</evidence>
<sequence>MALTGGGRMSALMLMFAILSAGEMVLAFNIEPVTWKYMTQPGEGFGYKVIQHDATSLLVSAPVEEVSANRRGRVYNCRVSSCPAPPAKCSCAPLNIDGNTQHGVNMSLGLWLNKEEKTSRMPNPKAVVCGPTIPKECERLNLYGGMCFSISQSLTISGPVPPTLRDCPVDTGLDIAFLLDGSGSVSSDNFRKMKDFVINLIDKFINKNTQFAVAQYSVQCKIAINFKQFNQYKSWKTWKREVGRISQDGYMTYTAEAINKLMRELFVQSAGNRPKAKRVLLVITDGASNGHESLQDATNKAHWSNIICYAIGVGGYKKSELDMIASEPKAKHVFTVSDFNALDGLKATLEENIVAIEGTQTSGDSTHMEFAQEGFSAALVMDPKETYLMSAVGAFQWKGIYQEYNANGQNPVSQKIDQMEPESYMGYSMAVATGHGNRYVVLGAPRYKHRGQVVVHHKYRTQTMESEQIGSYFGAEVCVVDLDGDSNTDLILASAPMHTEGEREGKVFVYRLSYQYEYNTFYMFGSVQVTGVSLLGLEGQRGRFGSSLASLADLNGDGIRDVAVGAPLEDNGQGSVYIFNGGRGGINPTYSQRIAGLSVRSGLRFFGLTVAQSALDQSGDGLPDIAVGSKGAVLLLRSRPIVSIATSVTFKPSKIPKSIYDCTSPQLNEATVCFHMTKVTKDSLTGLKAKLNYTLSLDFVRQNVRALFTGKDRRENKEVTVSLQTCFEHSFFVQCSPEDVVNPVDVRVAFSFEGLPIPSAEQLTPKLSSSSPITKDEKLNFEIDCGEDNKCIDEIHINFNFSGSIIEVGIAQEISVAVSVENRRENSYDTRVFLSYPPGLSYRTFTKSQGRVECTSLDSTDGVTLGKTDCSINRPILRAGHKADFVVQYGIGESSHFGDRVTMRALASSDNDEHHSSSQLSKSLDIGVKYSIYVTLNSFKGTTNYINFTAGDNRLQKPVIQELEVTNQIRGLNLTVVVHVPVRLQGKDIWTNVDSLQIQGCSRGRERNPNIIDLKQTFKDNKEPDVNCSIAVCLEFRCNSYMMRDDQRHYSISGNVSSEWIEQTGLRSALFHLVSLATLEYDDSKYIFYSTDSSHQAPVSKIETLVEVYDKPDLTKEIIGGVVGGLILLALMTAGLTKSGFFKSQYQQKLEEAQGEEASPQEAAE</sequence>
<evidence type="ECO:0000256" key="1">
    <source>
        <dbReference type="ARBA" id="ARBA00004479"/>
    </source>
</evidence>
<evidence type="ECO:0000256" key="4">
    <source>
        <dbReference type="ARBA" id="ARBA00022723"/>
    </source>
</evidence>
<evidence type="ECO:0000256" key="13">
    <source>
        <dbReference type="ARBA" id="ARBA00023170"/>
    </source>
</evidence>
<evidence type="ECO:0000256" key="2">
    <source>
        <dbReference type="ARBA" id="ARBA00008054"/>
    </source>
</evidence>
<keyword evidence="7" id="KW-0106">Calcium</keyword>
<dbReference type="Pfam" id="PF00092">
    <property type="entry name" value="VWA"/>
    <property type="match status" value="1"/>
</dbReference>
<dbReference type="Pfam" id="PF01839">
    <property type="entry name" value="FG-GAP"/>
    <property type="match status" value="2"/>
</dbReference>
<dbReference type="Pfam" id="PF21520">
    <property type="entry name" value="ITGAX-like_Ig_3"/>
    <property type="match status" value="1"/>
</dbReference>
<dbReference type="GO" id="GO:0009897">
    <property type="term" value="C:external side of plasma membrane"/>
    <property type="evidence" value="ECO:0007669"/>
    <property type="project" value="TreeGrafter"/>
</dbReference>
<feature type="signal peptide" evidence="16">
    <location>
        <begin position="1"/>
        <end position="27"/>
    </location>
</feature>
<evidence type="ECO:0000256" key="11">
    <source>
        <dbReference type="ARBA" id="ARBA00023136"/>
    </source>
</evidence>
<feature type="repeat" description="FG-GAP" evidence="15">
    <location>
        <begin position="460"/>
        <end position="519"/>
    </location>
</feature>
<keyword evidence="3" id="KW-0812">Transmembrane</keyword>
<evidence type="ECO:0000256" key="7">
    <source>
        <dbReference type="ARBA" id="ARBA00022837"/>
    </source>
</evidence>
<dbReference type="PROSITE" id="PS51470">
    <property type="entry name" value="FG_GAP"/>
    <property type="match status" value="4"/>
</dbReference>
<dbReference type="Pfam" id="PF08441">
    <property type="entry name" value="Integrin_A_Ig_1"/>
    <property type="match status" value="1"/>
</dbReference>
<dbReference type="Pfam" id="PF20805">
    <property type="entry name" value="Integrin_A_Ig_2"/>
    <property type="match status" value="1"/>
</dbReference>
<dbReference type="InterPro" id="IPR013517">
    <property type="entry name" value="FG-GAP"/>
</dbReference>
<evidence type="ECO:0000313" key="19">
    <source>
        <dbReference type="Proteomes" id="UP000823561"/>
    </source>
</evidence>
<comment type="subcellular location">
    <subcellularLocation>
        <location evidence="1 16">Membrane</location>
        <topology evidence="1 16">Single-pass type I membrane protein</topology>
    </subcellularLocation>
</comment>
<dbReference type="InterPro" id="IPR000413">
    <property type="entry name" value="Integrin_alpha"/>
</dbReference>
<feature type="domain" description="VWFA" evidence="17">
    <location>
        <begin position="174"/>
        <end position="353"/>
    </location>
</feature>
<evidence type="ECO:0000256" key="3">
    <source>
        <dbReference type="ARBA" id="ARBA00022692"/>
    </source>
</evidence>
<keyword evidence="19" id="KW-1185">Reference proteome</keyword>
<dbReference type="InterPro" id="IPR032695">
    <property type="entry name" value="Integrin_dom_sf"/>
</dbReference>
<keyword evidence="11" id="KW-0472">Membrane</keyword>
<dbReference type="GO" id="GO:0046872">
    <property type="term" value="F:metal ion binding"/>
    <property type="evidence" value="ECO:0007669"/>
    <property type="project" value="UniProtKB-KW"/>
</dbReference>
<dbReference type="GO" id="GO:0005178">
    <property type="term" value="F:integrin binding"/>
    <property type="evidence" value="ECO:0007669"/>
    <property type="project" value="TreeGrafter"/>
</dbReference>
<dbReference type="GO" id="GO:0007229">
    <property type="term" value="P:integrin-mediated signaling pathway"/>
    <property type="evidence" value="ECO:0007669"/>
    <property type="project" value="UniProtKB-KW"/>
</dbReference>
<organism evidence="18 19">
    <name type="scientific">Alosa alosa</name>
    <name type="common">allis shad</name>
    <dbReference type="NCBI Taxonomy" id="278164"/>
    <lineage>
        <taxon>Eukaryota</taxon>
        <taxon>Metazoa</taxon>
        <taxon>Chordata</taxon>
        <taxon>Craniata</taxon>
        <taxon>Vertebrata</taxon>
        <taxon>Euteleostomi</taxon>
        <taxon>Actinopterygii</taxon>
        <taxon>Neopterygii</taxon>
        <taxon>Teleostei</taxon>
        <taxon>Clupei</taxon>
        <taxon>Clupeiformes</taxon>
        <taxon>Clupeoidei</taxon>
        <taxon>Clupeidae</taxon>
        <taxon>Alosa</taxon>
    </lineage>
</organism>
<evidence type="ECO:0000256" key="5">
    <source>
        <dbReference type="ARBA" id="ARBA00022729"/>
    </source>
</evidence>
<keyword evidence="5 16" id="KW-0732">Signal</keyword>
<dbReference type="InterPro" id="IPR028994">
    <property type="entry name" value="Integrin_alpha_N"/>
</dbReference>
<evidence type="ECO:0000256" key="8">
    <source>
        <dbReference type="ARBA" id="ARBA00022889"/>
    </source>
</evidence>
<evidence type="ECO:0000256" key="6">
    <source>
        <dbReference type="ARBA" id="ARBA00022737"/>
    </source>
</evidence>
<keyword evidence="9" id="KW-1133">Transmembrane helix</keyword>
<protein>
    <recommendedName>
        <fullName evidence="17">VWFA domain-containing protein</fullName>
    </recommendedName>
</protein>
<dbReference type="SUPFAM" id="SSF69179">
    <property type="entry name" value="Integrin domains"/>
    <property type="match status" value="2"/>
</dbReference>
<dbReference type="InterPro" id="IPR013519">
    <property type="entry name" value="Int_alpha_beta-p"/>
</dbReference>
<feature type="chain" id="PRO_5043086287" description="VWFA domain-containing protein" evidence="16">
    <location>
        <begin position="28"/>
        <end position="1165"/>
    </location>
</feature>
<evidence type="ECO:0000256" key="16">
    <source>
        <dbReference type="RuleBase" id="RU003762"/>
    </source>
</evidence>
<proteinExistence type="inferred from homology"/>
<comment type="caution">
    <text evidence="18">The sequence shown here is derived from an EMBL/GenBank/DDBJ whole genome shotgun (WGS) entry which is preliminary data.</text>
</comment>
<dbReference type="Proteomes" id="UP000823561">
    <property type="component" value="Chromosome 6"/>
</dbReference>
<dbReference type="GO" id="GO:0098609">
    <property type="term" value="P:cell-cell adhesion"/>
    <property type="evidence" value="ECO:0007669"/>
    <property type="project" value="TreeGrafter"/>
</dbReference>
<dbReference type="SUPFAM" id="SSF69318">
    <property type="entry name" value="Integrin alpha N-terminal domain"/>
    <property type="match status" value="1"/>
</dbReference>
<keyword evidence="13 16" id="KW-0675">Receptor</keyword>
<dbReference type="SUPFAM" id="SSF53300">
    <property type="entry name" value="vWA-like"/>
    <property type="match status" value="1"/>
</dbReference>
<evidence type="ECO:0000256" key="12">
    <source>
        <dbReference type="ARBA" id="ARBA00023157"/>
    </source>
</evidence>
<dbReference type="AlphaFoldDB" id="A0AAV6GYS9"/>
<dbReference type="Gene3D" id="2.60.40.1530">
    <property type="entry name" value="ntegrin, alpha v. Chain A, domain 4"/>
    <property type="match status" value="1"/>
</dbReference>
<dbReference type="GO" id="GO:0007160">
    <property type="term" value="P:cell-matrix adhesion"/>
    <property type="evidence" value="ECO:0007669"/>
    <property type="project" value="TreeGrafter"/>
</dbReference>
<feature type="repeat" description="FG-GAP" evidence="15">
    <location>
        <begin position="592"/>
        <end position="653"/>
    </location>
</feature>
<dbReference type="InterPro" id="IPR036465">
    <property type="entry name" value="vWFA_dom_sf"/>
</dbReference>
<keyword evidence="8 16" id="KW-0130">Cell adhesion</keyword>
<dbReference type="SMART" id="SM00327">
    <property type="entry name" value="VWA"/>
    <property type="match status" value="1"/>
</dbReference>
<dbReference type="GO" id="GO:0033627">
    <property type="term" value="P:cell adhesion mediated by integrin"/>
    <property type="evidence" value="ECO:0007669"/>
    <property type="project" value="TreeGrafter"/>
</dbReference>
<dbReference type="PRINTS" id="PR00453">
    <property type="entry name" value="VWFADOMAIN"/>
</dbReference>
<dbReference type="Gene3D" id="2.130.10.130">
    <property type="entry name" value="Integrin alpha, N-terminal"/>
    <property type="match status" value="1"/>
</dbReference>
<feature type="repeat" description="FG-GAP" evidence="15">
    <location>
        <begin position="29"/>
        <end position="86"/>
    </location>
</feature>
<keyword evidence="14" id="KW-0325">Glycoprotein</keyword>
<dbReference type="Gene3D" id="2.60.40.1460">
    <property type="entry name" value="Integrin domains. Chain A, domain 2"/>
    <property type="match status" value="1"/>
</dbReference>
<name>A0AAV6GYS9_9TELE</name>
<dbReference type="PANTHER" id="PTHR23220:SF118">
    <property type="entry name" value="INTEGRIN ALPHA-X"/>
    <property type="match status" value="1"/>
</dbReference>
<evidence type="ECO:0000259" key="17">
    <source>
        <dbReference type="PROSITE" id="PS50234"/>
    </source>
</evidence>
<evidence type="ECO:0000256" key="10">
    <source>
        <dbReference type="ARBA" id="ARBA00023037"/>
    </source>
</evidence>
<dbReference type="InterPro" id="IPR002035">
    <property type="entry name" value="VWF_A"/>
</dbReference>
<reference evidence="18" key="1">
    <citation type="submission" date="2020-10" db="EMBL/GenBank/DDBJ databases">
        <title>Chromosome-scale genome assembly of the Allis shad, Alosa alosa.</title>
        <authorList>
            <person name="Margot Z."/>
            <person name="Christophe K."/>
            <person name="Cabau C."/>
            <person name="Louis A."/>
            <person name="Berthelot C."/>
            <person name="Parey E."/>
            <person name="Roest Crollius H."/>
            <person name="Montfort J."/>
            <person name="Robinson-Rechavi M."/>
            <person name="Bucao C."/>
            <person name="Bouchez O."/>
            <person name="Gislard M."/>
            <person name="Lluch J."/>
            <person name="Milhes M."/>
            <person name="Lampietro C."/>
            <person name="Lopez Roques C."/>
            <person name="Donnadieu C."/>
            <person name="Braasch I."/>
            <person name="Desvignes T."/>
            <person name="Postlethwait J."/>
            <person name="Bobe J."/>
            <person name="Guiguen Y."/>
        </authorList>
    </citation>
    <scope>NUCLEOTIDE SEQUENCE</scope>
    <source>
        <strain evidence="18">M-15738</strain>
        <tissue evidence="18">Blood</tissue>
    </source>
</reference>
<evidence type="ECO:0000256" key="9">
    <source>
        <dbReference type="ARBA" id="ARBA00022989"/>
    </source>
</evidence>
<dbReference type="PROSITE" id="PS50234">
    <property type="entry name" value="VWFA"/>
    <property type="match status" value="1"/>
</dbReference>
<dbReference type="GO" id="GO:0008305">
    <property type="term" value="C:integrin complex"/>
    <property type="evidence" value="ECO:0007669"/>
    <property type="project" value="InterPro"/>
</dbReference>
<gene>
    <name evidence="18" type="ORF">AALO_G00087110</name>
</gene>
<dbReference type="PRINTS" id="PR01185">
    <property type="entry name" value="INTEGRINA"/>
</dbReference>
<keyword evidence="6" id="KW-0677">Repeat</keyword>
<dbReference type="Gene3D" id="1.20.5.930">
    <property type="entry name" value="Bicelle-embedded integrin alpha(iib) transmembrane segment"/>
    <property type="match status" value="1"/>
</dbReference>
<keyword evidence="12" id="KW-1015">Disulfide bond</keyword>
<dbReference type="Gene3D" id="2.60.40.1510">
    <property type="entry name" value="ntegrin, alpha v. Chain A, domain 3"/>
    <property type="match status" value="1"/>
</dbReference>
<accession>A0AAV6GYS9</accession>
<dbReference type="InterPro" id="IPR048285">
    <property type="entry name" value="Integrin_alpha_Ig-like_2"/>
</dbReference>
<dbReference type="InterPro" id="IPR013649">
    <property type="entry name" value="Integrin_alpha_Ig-like_1"/>
</dbReference>
<dbReference type="PANTHER" id="PTHR23220">
    <property type="entry name" value="INTEGRIN ALPHA"/>
    <property type="match status" value="1"/>
</dbReference>
<keyword evidence="10 16" id="KW-0401">Integrin</keyword>
<evidence type="ECO:0000256" key="14">
    <source>
        <dbReference type="ARBA" id="ARBA00023180"/>
    </source>
</evidence>
<dbReference type="Gene3D" id="3.40.50.410">
    <property type="entry name" value="von Willebrand factor, type A domain"/>
    <property type="match status" value="1"/>
</dbReference>
<feature type="repeat" description="FG-GAP" evidence="15">
    <location>
        <begin position="528"/>
        <end position="588"/>
    </location>
</feature>